<keyword evidence="8" id="KW-0175">Coiled coil</keyword>
<dbReference type="CDD" id="cd16922">
    <property type="entry name" value="HATPase_EvgS-ArcB-TorS-like"/>
    <property type="match status" value="1"/>
</dbReference>
<feature type="modified residue" description="4-aspartylphosphate" evidence="7">
    <location>
        <position position="1142"/>
    </location>
</feature>
<dbReference type="Pfam" id="PF00512">
    <property type="entry name" value="HisKA"/>
    <property type="match status" value="1"/>
</dbReference>
<feature type="transmembrane region" description="Helical" evidence="9">
    <location>
        <begin position="295"/>
        <end position="317"/>
    </location>
</feature>
<feature type="modified residue" description="4-aspartylphosphate" evidence="7">
    <location>
        <position position="1287"/>
    </location>
</feature>
<dbReference type="eggNOG" id="COG0745">
    <property type="taxonomic scope" value="Bacteria"/>
</dbReference>
<evidence type="ECO:0000256" key="4">
    <source>
        <dbReference type="ARBA" id="ARBA00022679"/>
    </source>
</evidence>
<dbReference type="SUPFAM" id="SSF55781">
    <property type="entry name" value="GAF domain-like"/>
    <property type="match status" value="1"/>
</dbReference>
<comment type="caution">
    <text evidence="12">The sequence shown here is derived from an EMBL/GenBank/DDBJ whole genome shotgun (WGS) entry which is preliminary data.</text>
</comment>
<dbReference type="Proteomes" id="UP000018004">
    <property type="component" value="Unassembled WGS sequence"/>
</dbReference>
<dbReference type="SUPFAM" id="SSF47384">
    <property type="entry name" value="Homodimeric domain of signal transducing histidine kinase"/>
    <property type="match status" value="1"/>
</dbReference>
<evidence type="ECO:0000256" key="6">
    <source>
        <dbReference type="ARBA" id="ARBA00023012"/>
    </source>
</evidence>
<dbReference type="Pfam" id="PF02518">
    <property type="entry name" value="HATPase_c"/>
    <property type="match status" value="1"/>
</dbReference>
<keyword evidence="4 12" id="KW-0808">Transferase</keyword>
<feature type="modified residue" description="4-aspartylphosphate" evidence="7">
    <location>
        <position position="1018"/>
    </location>
</feature>
<dbReference type="EMBL" id="AVGG01000003">
    <property type="protein sequence ID" value="ESU29001.1"/>
    <property type="molecule type" value="Genomic_DNA"/>
</dbReference>
<organism evidence="12 13">
    <name type="scientific">Flavobacterium limnosediminis JC2902</name>
    <dbReference type="NCBI Taxonomy" id="1341181"/>
    <lineage>
        <taxon>Bacteria</taxon>
        <taxon>Pseudomonadati</taxon>
        <taxon>Bacteroidota</taxon>
        <taxon>Flavobacteriia</taxon>
        <taxon>Flavobacteriales</taxon>
        <taxon>Flavobacteriaceae</taxon>
        <taxon>Flavobacterium</taxon>
    </lineage>
</organism>
<evidence type="ECO:0000313" key="13">
    <source>
        <dbReference type="Proteomes" id="UP000018004"/>
    </source>
</evidence>
<evidence type="ECO:0000259" key="10">
    <source>
        <dbReference type="PROSITE" id="PS50109"/>
    </source>
</evidence>
<evidence type="ECO:0000256" key="5">
    <source>
        <dbReference type="ARBA" id="ARBA00022777"/>
    </source>
</evidence>
<dbReference type="InterPro" id="IPR036097">
    <property type="entry name" value="HisK_dim/P_sf"/>
</dbReference>
<evidence type="ECO:0000256" key="8">
    <source>
        <dbReference type="SAM" id="Coils"/>
    </source>
</evidence>
<dbReference type="Gene3D" id="3.30.450.40">
    <property type="match status" value="1"/>
</dbReference>
<dbReference type="InterPro" id="IPR029016">
    <property type="entry name" value="GAF-like_dom_sf"/>
</dbReference>
<dbReference type="Pfam" id="PF13185">
    <property type="entry name" value="GAF_2"/>
    <property type="match status" value="1"/>
</dbReference>
<dbReference type="SMART" id="SM00388">
    <property type="entry name" value="HisKA"/>
    <property type="match status" value="1"/>
</dbReference>
<proteinExistence type="predicted"/>
<dbReference type="Gene3D" id="3.40.50.2300">
    <property type="match status" value="3"/>
</dbReference>
<dbReference type="InterPro" id="IPR003661">
    <property type="entry name" value="HisK_dim/P_dom"/>
</dbReference>
<dbReference type="Pfam" id="PF00072">
    <property type="entry name" value="Response_reg"/>
    <property type="match status" value="2"/>
</dbReference>
<dbReference type="OrthoDB" id="9811889at2"/>
<feature type="domain" description="Response regulatory" evidence="11">
    <location>
        <begin position="1091"/>
        <end position="1209"/>
    </location>
</feature>
<gene>
    <name evidence="12" type="ORF">FLJC2902T_10340</name>
</gene>
<dbReference type="RefSeq" id="WP_023578689.1">
    <property type="nucleotide sequence ID" value="NZ_AVGG01000003.1"/>
</dbReference>
<keyword evidence="6" id="KW-0902">Two-component regulatory system</keyword>
<evidence type="ECO:0000256" key="3">
    <source>
        <dbReference type="ARBA" id="ARBA00022553"/>
    </source>
</evidence>
<dbReference type="InterPro" id="IPR003018">
    <property type="entry name" value="GAF"/>
</dbReference>
<feature type="coiled-coil region" evidence="8">
    <location>
        <begin position="573"/>
        <end position="670"/>
    </location>
</feature>
<reference evidence="12 13" key="1">
    <citation type="submission" date="2013-08" db="EMBL/GenBank/DDBJ databases">
        <title>Flavobacterium limnosediminis JC2902 genome sequencing.</title>
        <authorList>
            <person name="Lee K."/>
            <person name="Yi H."/>
            <person name="Park S."/>
            <person name="Chun J."/>
        </authorList>
    </citation>
    <scope>NUCLEOTIDE SEQUENCE [LARGE SCALE GENOMIC DNA]</scope>
    <source>
        <strain evidence="12 13">JC2902</strain>
    </source>
</reference>
<feature type="domain" description="Histidine kinase" evidence="10">
    <location>
        <begin position="680"/>
        <end position="916"/>
    </location>
</feature>
<dbReference type="CDD" id="cd17546">
    <property type="entry name" value="REC_hyHK_CKI1_RcsC-like"/>
    <property type="match status" value="1"/>
</dbReference>
<name>V6SQS9_9FLAO</name>
<comment type="catalytic activity">
    <reaction evidence="1">
        <text>ATP + protein L-histidine = ADP + protein N-phospho-L-histidine.</text>
        <dbReference type="EC" id="2.7.13.3"/>
    </reaction>
</comment>
<dbReference type="InterPro" id="IPR001789">
    <property type="entry name" value="Sig_transdc_resp-reg_receiver"/>
</dbReference>
<dbReference type="PROSITE" id="PS50109">
    <property type="entry name" value="HIS_KIN"/>
    <property type="match status" value="1"/>
</dbReference>
<dbReference type="EC" id="2.7.13.3" evidence="2"/>
<evidence type="ECO:0000256" key="9">
    <source>
        <dbReference type="SAM" id="Phobius"/>
    </source>
</evidence>
<keyword evidence="9" id="KW-0812">Transmembrane</keyword>
<feature type="domain" description="Response regulatory" evidence="11">
    <location>
        <begin position="969"/>
        <end position="1082"/>
    </location>
</feature>
<accession>V6SQS9</accession>
<dbReference type="Gene3D" id="1.10.287.130">
    <property type="match status" value="1"/>
</dbReference>
<dbReference type="Gene3D" id="3.30.565.10">
    <property type="entry name" value="Histidine kinase-like ATPase, C-terminal domain"/>
    <property type="match status" value="1"/>
</dbReference>
<dbReference type="InterPro" id="IPR003594">
    <property type="entry name" value="HATPase_dom"/>
</dbReference>
<dbReference type="InterPro" id="IPR011006">
    <property type="entry name" value="CheY-like_superfamily"/>
</dbReference>
<keyword evidence="13" id="KW-1185">Reference proteome</keyword>
<dbReference type="PROSITE" id="PS50110">
    <property type="entry name" value="RESPONSE_REGULATORY"/>
    <property type="match status" value="3"/>
</dbReference>
<dbReference type="CDD" id="cd00082">
    <property type="entry name" value="HisKA"/>
    <property type="match status" value="1"/>
</dbReference>
<evidence type="ECO:0000259" key="11">
    <source>
        <dbReference type="PROSITE" id="PS50110"/>
    </source>
</evidence>
<keyword evidence="3 7" id="KW-0597">Phosphoprotein</keyword>
<evidence type="ECO:0000256" key="7">
    <source>
        <dbReference type="PROSITE-ProRule" id="PRU00169"/>
    </source>
</evidence>
<dbReference type="eggNOG" id="COG4251">
    <property type="taxonomic scope" value="Bacteria"/>
</dbReference>
<evidence type="ECO:0000256" key="2">
    <source>
        <dbReference type="ARBA" id="ARBA00012438"/>
    </source>
</evidence>
<keyword evidence="9" id="KW-0472">Membrane</keyword>
<dbReference type="PANTHER" id="PTHR45339">
    <property type="entry name" value="HYBRID SIGNAL TRANSDUCTION HISTIDINE KINASE J"/>
    <property type="match status" value="1"/>
</dbReference>
<feature type="domain" description="Response regulatory" evidence="11">
    <location>
        <begin position="1237"/>
        <end position="1354"/>
    </location>
</feature>
<dbReference type="PATRIC" id="fig|1341181.4.peg.1025"/>
<sequence length="1356" mass="152666">MWKSFSIKTQLILILLIPILGLIYMTTSNIKFSLNNYKSIDHSLGCINNIASLSRGISEISVERGFYVYSIYDPSKMDRFGVEKQKTLDWFTSTKFNDTVIANNLISLKASILELQSDIERKKDSNVTTFVKYTLLNKTLYNLIEREIVNCEHAKLTKLANNYYNYVTLREAMLLKRGVVLQKIINNEKQLKLDDSLLELYFKAKDYESVVDFKLANSDSNDVNRNLINFRKSDSVSDLNADAESIIENKSDKTTESWWKESNAVISKLKESEKKNLAYILDYANDEKEAALKSILLSTSLLLIFLLVVISLTYKLISNLSKTLVSISSSIKKISMGEMIEDQDFVGNREFDQIRSAFNGLLAAKRNHIDLALKIGSGVFGATIPVRSDKDILNKSLNSMSLELDRLNKDAKEISLMEKSIIEVNKSIVESKDLYDFGANICQTIVQQTQGCQANFYVLNESESTDQLYRIGGYADDKSTQQVIAVGEGLVGEVAKINEQKCLNNLPGNYSYIASSLGKSPYYNVLITPVSYKKEVIGVIEIGSLENFDESHKKLLNAVSRPIGSAIEVFVRNEELKKSVDEINRKNNILQIQEEELRQSNDELNRQAVLLQQSEEELRNQAAELEQTNAYLEDQRHELEEKNHEVEIKNNELFIAHQDLNKRAEEIEQASKYKSEFLANMSHELRTPLNSILILSDILKENSAGNLTEAQIDNLSVINSSGNDLLGLITDILDISKIESGKVEFHAETATVEKISSEILALFQPQMLKKNIEFTSILSDDCPGELNTDIGKLEQIIKNFLSNAHKFTPENGKVTLRFSSANGKEYFNSPFLSQLAPYEILSVHIEDNGIGISEENKTKLFQSFQQADSSTSRKFGGTGLGLYISKELSHILGGEVDFESELNKGSIFSVYIPAIFKVSETSQQILSETVLDEKQEIVSKSEQAKPEITIDLSENLNDDRNKVTYDDKTILIIEDDVSFAEVLLQVAHDNGFKAIIAHQGETGFQYVKQYKPKAIILDMKLPGIDGWTVLKWLKEDKEMHHIPVHVMSGMDREKLATEMGAFDFLMKPITVEKLKSAFESIETQIAKVFKKVLILEDDVNLNYSIKGLVENTYKNVICIQAHTLAEAEDVLKNDLVDCAIMDIGLSDSNEIKSIEKLRKISKNKDINIIVNTGRSLSQEEELELQGSVDGIVIKTANVTDRLKDELVLFLDKVKSPNEREYEVNEDLLGGGTLTGKKILIVDDDIRNIYALSSALTAKGGVVLTAFNGIEALEVLEKNSDVDVVLMDIMMPEMDGFEATRKIREKYEWKNLPIIALTAKAMKGDREEILNAGASDYQSKPIDIQKLISLISIWIYK</sequence>
<evidence type="ECO:0000256" key="1">
    <source>
        <dbReference type="ARBA" id="ARBA00000085"/>
    </source>
</evidence>
<dbReference type="STRING" id="1341181.FLJC2902T_10340"/>
<dbReference type="SUPFAM" id="SSF55874">
    <property type="entry name" value="ATPase domain of HSP90 chaperone/DNA topoisomerase II/histidine kinase"/>
    <property type="match status" value="1"/>
</dbReference>
<dbReference type="CDD" id="cd00156">
    <property type="entry name" value="REC"/>
    <property type="match status" value="1"/>
</dbReference>
<feature type="transmembrane region" description="Helical" evidence="9">
    <location>
        <begin position="12"/>
        <end position="30"/>
    </location>
</feature>
<dbReference type="GO" id="GO:0000155">
    <property type="term" value="F:phosphorelay sensor kinase activity"/>
    <property type="evidence" value="ECO:0007669"/>
    <property type="project" value="InterPro"/>
</dbReference>
<dbReference type="PRINTS" id="PR00344">
    <property type="entry name" value="BCTRLSENSOR"/>
</dbReference>
<dbReference type="InterPro" id="IPR004358">
    <property type="entry name" value="Sig_transdc_His_kin-like_C"/>
</dbReference>
<dbReference type="SMART" id="SM00448">
    <property type="entry name" value="REC"/>
    <property type="match status" value="3"/>
</dbReference>
<dbReference type="eggNOG" id="COG0784">
    <property type="taxonomic scope" value="Bacteria"/>
</dbReference>
<keyword evidence="9" id="KW-1133">Transmembrane helix</keyword>
<protein>
    <recommendedName>
        <fullName evidence="2">histidine kinase</fullName>
        <ecNumber evidence="2">2.7.13.3</ecNumber>
    </recommendedName>
</protein>
<dbReference type="SMART" id="SM00387">
    <property type="entry name" value="HATPase_c"/>
    <property type="match status" value="1"/>
</dbReference>
<dbReference type="PANTHER" id="PTHR45339:SF1">
    <property type="entry name" value="HYBRID SIGNAL TRANSDUCTION HISTIDINE KINASE J"/>
    <property type="match status" value="1"/>
</dbReference>
<evidence type="ECO:0000313" key="12">
    <source>
        <dbReference type="EMBL" id="ESU29001.1"/>
    </source>
</evidence>
<dbReference type="InterPro" id="IPR036890">
    <property type="entry name" value="HATPase_C_sf"/>
</dbReference>
<dbReference type="InterPro" id="IPR005467">
    <property type="entry name" value="His_kinase_dom"/>
</dbReference>
<dbReference type="SUPFAM" id="SSF52172">
    <property type="entry name" value="CheY-like"/>
    <property type="match status" value="3"/>
</dbReference>
<keyword evidence="5 12" id="KW-0418">Kinase</keyword>